<name>A0A0A9HKS5_ARUDO</name>
<accession>A0A0A9HKS5</accession>
<dbReference type="EMBL" id="GBRH01160141">
    <property type="protein sequence ID" value="JAE37755.1"/>
    <property type="molecule type" value="Transcribed_RNA"/>
</dbReference>
<organism evidence="1">
    <name type="scientific">Arundo donax</name>
    <name type="common">Giant reed</name>
    <name type="synonym">Donax arundinaceus</name>
    <dbReference type="NCBI Taxonomy" id="35708"/>
    <lineage>
        <taxon>Eukaryota</taxon>
        <taxon>Viridiplantae</taxon>
        <taxon>Streptophyta</taxon>
        <taxon>Embryophyta</taxon>
        <taxon>Tracheophyta</taxon>
        <taxon>Spermatophyta</taxon>
        <taxon>Magnoliopsida</taxon>
        <taxon>Liliopsida</taxon>
        <taxon>Poales</taxon>
        <taxon>Poaceae</taxon>
        <taxon>PACMAD clade</taxon>
        <taxon>Arundinoideae</taxon>
        <taxon>Arundineae</taxon>
        <taxon>Arundo</taxon>
    </lineage>
</organism>
<dbReference type="AlphaFoldDB" id="A0A0A9HKS5"/>
<sequence length="20" mass="2337">MLGLFGVLFSYFYCVYAFPV</sequence>
<protein>
    <submittedName>
        <fullName evidence="1">Uncharacterized protein</fullName>
    </submittedName>
</protein>
<evidence type="ECO:0000313" key="1">
    <source>
        <dbReference type="EMBL" id="JAE37755.1"/>
    </source>
</evidence>
<proteinExistence type="predicted"/>
<reference evidence="1" key="1">
    <citation type="submission" date="2014-09" db="EMBL/GenBank/DDBJ databases">
        <authorList>
            <person name="Magalhaes I.L.F."/>
            <person name="Oliveira U."/>
            <person name="Santos F.R."/>
            <person name="Vidigal T.H.D.A."/>
            <person name="Brescovit A.D."/>
            <person name="Santos A.J."/>
        </authorList>
    </citation>
    <scope>NUCLEOTIDE SEQUENCE</scope>
    <source>
        <tissue evidence="1">Shoot tissue taken approximately 20 cm above the soil surface</tissue>
    </source>
</reference>
<reference evidence="1" key="2">
    <citation type="journal article" date="2015" name="Data Brief">
        <title>Shoot transcriptome of the giant reed, Arundo donax.</title>
        <authorList>
            <person name="Barrero R.A."/>
            <person name="Guerrero F.D."/>
            <person name="Moolhuijzen P."/>
            <person name="Goolsby J.A."/>
            <person name="Tidwell J."/>
            <person name="Bellgard S.E."/>
            <person name="Bellgard M.I."/>
        </authorList>
    </citation>
    <scope>NUCLEOTIDE SEQUENCE</scope>
    <source>
        <tissue evidence="1">Shoot tissue taken approximately 20 cm above the soil surface</tissue>
    </source>
</reference>